<dbReference type="RefSeq" id="WP_165181741.1">
    <property type="nucleotide sequence ID" value="NZ_JAAKZI010000013.1"/>
</dbReference>
<comment type="caution">
    <text evidence="5">The sequence shown here is derived from an EMBL/GenBank/DDBJ whole genome shotgun (WGS) entry which is preliminary data.</text>
</comment>
<organism evidence="5 6">
    <name type="scientific">Arthrobacter silviterrae</name>
    <dbReference type="NCBI Taxonomy" id="2026658"/>
    <lineage>
        <taxon>Bacteria</taxon>
        <taxon>Bacillati</taxon>
        <taxon>Actinomycetota</taxon>
        <taxon>Actinomycetes</taxon>
        <taxon>Micrococcales</taxon>
        <taxon>Micrococcaceae</taxon>
        <taxon>Arthrobacter</taxon>
    </lineage>
</organism>
<proteinExistence type="predicted"/>
<sequence length="1088" mass="113203">MPHAHPATLAGRRPPAASVPPGAAAPMMHDGGTRAILSTLADPQLVGALVMGGIGMGKSFLGREAAAALEGGRDVRWLQAHQLLAGVPFGVLELFLAMGSTQGGGQGRSQGNNQANSRGLSGVAGGGTGPEGTAGHPMALDGALARTTFGMVQAMHASLQSHVRERGAEPLLVVDNAQWIDAASCAVLEQLALSGTVKMLLLCRPGSSPVAGSLLFTDDTLLAQHHLLPLSRARVQAACEARLGGKVLASTADALAGVTGGHPLFLQTVIDAALQSGALGQHHGVWRFSRTRAAELQLVPPNPAAVEPGAVQPGAGQSAALRPAAGQPAAGQPADLQSTPGQPVAGQPATLQSAPGQRAAGQRATLQQTSAQQTPAQPAAPRLGEPLGELAITVLREFTEEEQALLETVALAEPVPLGLLRQLFPAVDMRRVADGLLTLDTPRPQARSELAQGALAQGAPAPNDQARRLVSLTAPILGHGLRERIPPGRSRQLQQRVEELQGTAQLTTGALLGRARWSLDTGSHISDRQLLQAARIANARNNPALALRLAAAVTDRAAEVQDPDAGKSLDFAARQEMALSHIALHHYTQAGAIVEPLLAQARTKGGIDAVAGLAVVLGVLEGFVPSKLEAAAAAWRKVYADLRVPRMEGAGLVDALVAINAGEQLDRWQRAALEQAGRDGEYPEVRFAATALLAQDAAMEGDDARAHQDFVRARQLLAEHPGRLGVLGNILTGWHLLFLFATGAHGQALAMAREIKAEGPRGRGAPGGSGLQGFGRENLDGVVGLVEALAAMGAGRLGESLVKFDAGLAALGDQDPVRVLPFAQASAAYACALAGEVERSAALAAEFAAGHAEKSVGEGLLWLLSRSYAVGARAMTAGPQGERATQKAWHRLQGLAEKAHSHGSTAVELAILDILLRSGCTEMLQRMADISREGDGPAAAMLHRMAHALLAGDPVALERVAAMPQAGHNAVLGAEALAYALRIYTERGDAKGRAGVMVELRELKFPLQAVGSAPVAELAVAAGLTPREREIALLVHEGRSNRDIAEIYTISQRTVEGHLYRIYSKLGVGSREELHADWLPELLEARDG</sequence>
<evidence type="ECO:0000313" key="6">
    <source>
        <dbReference type="Proteomes" id="UP000479226"/>
    </source>
</evidence>
<evidence type="ECO:0000259" key="4">
    <source>
        <dbReference type="PROSITE" id="PS50043"/>
    </source>
</evidence>
<evidence type="ECO:0000256" key="1">
    <source>
        <dbReference type="ARBA" id="ARBA00022741"/>
    </source>
</evidence>
<feature type="region of interest" description="Disordered" evidence="3">
    <location>
        <begin position="304"/>
        <end position="383"/>
    </location>
</feature>
<dbReference type="PROSITE" id="PS50043">
    <property type="entry name" value="HTH_LUXR_2"/>
    <property type="match status" value="1"/>
</dbReference>
<name>A0ABX0DHC2_9MICC</name>
<dbReference type="InterPro" id="IPR036388">
    <property type="entry name" value="WH-like_DNA-bd_sf"/>
</dbReference>
<evidence type="ECO:0000256" key="2">
    <source>
        <dbReference type="ARBA" id="ARBA00022840"/>
    </source>
</evidence>
<dbReference type="SUPFAM" id="SSF46894">
    <property type="entry name" value="C-terminal effector domain of the bipartite response regulators"/>
    <property type="match status" value="1"/>
</dbReference>
<evidence type="ECO:0000313" key="5">
    <source>
        <dbReference type="EMBL" id="NGN83612.1"/>
    </source>
</evidence>
<keyword evidence="2" id="KW-0067">ATP-binding</keyword>
<reference evidence="5 6" key="1">
    <citation type="submission" date="2020-02" db="EMBL/GenBank/DDBJ databases">
        <title>Genome sequence of the type strain DSM 27180 of Arthrobacter silviterrae.</title>
        <authorList>
            <person name="Gao J."/>
            <person name="Sun J."/>
        </authorList>
    </citation>
    <scope>NUCLEOTIDE SEQUENCE [LARGE SCALE GENOMIC DNA]</scope>
    <source>
        <strain evidence="5 6">DSM 27180</strain>
    </source>
</reference>
<feature type="region of interest" description="Disordered" evidence="3">
    <location>
        <begin position="102"/>
        <end position="134"/>
    </location>
</feature>
<feature type="compositionally biased region" description="Gly residues" evidence="3">
    <location>
        <begin position="122"/>
        <end position="132"/>
    </location>
</feature>
<dbReference type="Pfam" id="PF13191">
    <property type="entry name" value="AAA_16"/>
    <property type="match status" value="1"/>
</dbReference>
<dbReference type="Gene3D" id="1.10.10.10">
    <property type="entry name" value="Winged helix-like DNA-binding domain superfamily/Winged helix DNA-binding domain"/>
    <property type="match status" value="1"/>
</dbReference>
<keyword evidence="1" id="KW-0547">Nucleotide-binding</keyword>
<evidence type="ECO:0000256" key="3">
    <source>
        <dbReference type="SAM" id="MobiDB-lite"/>
    </source>
</evidence>
<dbReference type="PANTHER" id="PTHR16305">
    <property type="entry name" value="TESTICULAR SOLUBLE ADENYLYL CYCLASE"/>
    <property type="match status" value="1"/>
</dbReference>
<keyword evidence="6" id="KW-1185">Reference proteome</keyword>
<dbReference type="InterPro" id="IPR016032">
    <property type="entry name" value="Sig_transdc_resp-reg_C-effctor"/>
</dbReference>
<accession>A0ABX0DHC2</accession>
<dbReference type="CDD" id="cd06170">
    <property type="entry name" value="LuxR_C_like"/>
    <property type="match status" value="1"/>
</dbReference>
<feature type="compositionally biased region" description="Low complexity" evidence="3">
    <location>
        <begin position="10"/>
        <end position="25"/>
    </location>
</feature>
<feature type="compositionally biased region" description="Low complexity" evidence="3">
    <location>
        <begin position="364"/>
        <end position="381"/>
    </location>
</feature>
<dbReference type="PANTHER" id="PTHR16305:SF28">
    <property type="entry name" value="GUANYLATE CYCLASE DOMAIN-CONTAINING PROTEIN"/>
    <property type="match status" value="1"/>
</dbReference>
<dbReference type="Proteomes" id="UP000479226">
    <property type="component" value="Unassembled WGS sequence"/>
</dbReference>
<feature type="compositionally biased region" description="Low complexity" evidence="3">
    <location>
        <begin position="319"/>
        <end position="337"/>
    </location>
</feature>
<dbReference type="PROSITE" id="PS00622">
    <property type="entry name" value="HTH_LUXR_1"/>
    <property type="match status" value="1"/>
</dbReference>
<gene>
    <name evidence="5" type="ORF">G6N77_09105</name>
</gene>
<feature type="region of interest" description="Disordered" evidence="3">
    <location>
        <begin position="1"/>
        <end position="25"/>
    </location>
</feature>
<dbReference type="PRINTS" id="PR00038">
    <property type="entry name" value="HTHLUXR"/>
</dbReference>
<dbReference type="InterPro" id="IPR000792">
    <property type="entry name" value="Tscrpt_reg_LuxR_C"/>
</dbReference>
<dbReference type="EMBL" id="JAAKZI010000013">
    <property type="protein sequence ID" value="NGN83612.1"/>
    <property type="molecule type" value="Genomic_DNA"/>
</dbReference>
<dbReference type="InterPro" id="IPR041664">
    <property type="entry name" value="AAA_16"/>
</dbReference>
<dbReference type="Pfam" id="PF00196">
    <property type="entry name" value="GerE"/>
    <property type="match status" value="1"/>
</dbReference>
<feature type="domain" description="HTH luxR-type" evidence="4">
    <location>
        <begin position="1017"/>
        <end position="1083"/>
    </location>
</feature>
<protein>
    <recommendedName>
        <fullName evidence="4">HTH luxR-type domain-containing protein</fullName>
    </recommendedName>
</protein>
<dbReference type="SMART" id="SM00421">
    <property type="entry name" value="HTH_LUXR"/>
    <property type="match status" value="1"/>
</dbReference>